<gene>
    <name evidence="1" type="ORF">Pfl04_50330</name>
</gene>
<proteinExistence type="predicted"/>
<evidence type="ECO:0000313" key="2">
    <source>
        <dbReference type="Proteomes" id="UP000653674"/>
    </source>
</evidence>
<keyword evidence="2" id="KW-1185">Reference proteome</keyword>
<dbReference type="EMBL" id="BONU01000065">
    <property type="protein sequence ID" value="GIG76629.1"/>
    <property type="molecule type" value="Genomic_DNA"/>
</dbReference>
<name>A0A8J3LZJ2_9ACTN</name>
<organism evidence="1 2">
    <name type="scientific">Planosporangium flavigriseum</name>
    <dbReference type="NCBI Taxonomy" id="373681"/>
    <lineage>
        <taxon>Bacteria</taxon>
        <taxon>Bacillati</taxon>
        <taxon>Actinomycetota</taxon>
        <taxon>Actinomycetes</taxon>
        <taxon>Micromonosporales</taxon>
        <taxon>Micromonosporaceae</taxon>
        <taxon>Planosporangium</taxon>
    </lineage>
</organism>
<comment type="caution">
    <text evidence="1">The sequence shown here is derived from an EMBL/GenBank/DDBJ whole genome shotgun (WGS) entry which is preliminary data.</text>
</comment>
<dbReference type="RefSeq" id="WP_168080117.1">
    <property type="nucleotide sequence ID" value="NZ_BAAAQJ010000038.1"/>
</dbReference>
<evidence type="ECO:0000313" key="1">
    <source>
        <dbReference type="EMBL" id="GIG76629.1"/>
    </source>
</evidence>
<reference evidence="1" key="1">
    <citation type="submission" date="2021-01" db="EMBL/GenBank/DDBJ databases">
        <title>Whole genome shotgun sequence of Planosporangium flavigriseum NBRC 105377.</title>
        <authorList>
            <person name="Komaki H."/>
            <person name="Tamura T."/>
        </authorList>
    </citation>
    <scope>NUCLEOTIDE SEQUENCE</scope>
    <source>
        <strain evidence="1">NBRC 105377</strain>
    </source>
</reference>
<dbReference type="AlphaFoldDB" id="A0A8J3LZJ2"/>
<accession>A0A8J3LZJ2</accession>
<dbReference type="Proteomes" id="UP000653674">
    <property type="component" value="Unassembled WGS sequence"/>
</dbReference>
<protein>
    <submittedName>
        <fullName evidence="1">Uncharacterized protein</fullName>
    </submittedName>
</protein>
<sequence length="100" mass="10993">MSRRVTVSLPDEVAERLEKLPSSQVSAYVAEALRRRQASDEIRTALQLAGNTREYAYDPEGAARRLSEGRVPTDVRNTAVAALAAELGRPVDEVRTELAQ</sequence>